<feature type="region of interest" description="Disordered" evidence="1">
    <location>
        <begin position="822"/>
        <end position="955"/>
    </location>
</feature>
<proteinExistence type="predicted"/>
<keyword evidence="3" id="KW-1185">Reference proteome</keyword>
<sequence>MEQVASLRVHTGAALQFVGSDSDEPQKLKQLYAAYTLVYDVHSKATQLLAEGMTLFAAQYPPTEKTVKASASSTLCNEVGQRRDAVEDLLLRFTDMQAKLMPASSTSCTNTESSGRGGGGGKAQSGAAVHEAVQLLEKFVPEDWREAMQLSDSQVGAPAVEQKAVATRSDMTTLSHPLVHGAAAPEVLSWPADVVQLALLFRRHWTLRRDIALSIPAILDILASMRKEGDMSNATHKGGQRNAPPLSVVVALTALQLCYAPETLETEQPSKDKEFIYTPAEQRLMRSSLQPLLASASMTALTMLPLFLWQAWVESINDSAAGPGKQQHQIASSASQTESHGGSSGEAPSLHTSSVAAAAHGYATARAATKQLYKWEARIAAYVSAQILLFQSSPRSDDSSCRSASLIEADASFLALVQAEMSVLRGACNATLLLWLTIGSFLHPLPSAPPVTAQQRQPVLADVLKRCTKLEKVLRSLWSSTTTARLLLPGTLLWLGYATGERDRAEHQPPGQQSSSHWLEAYAQGQRVLGRSHPFVEQLASLLPHSATTATAPLPQRIQQPQEAKELSTSWTADTEGRHTKAAATASAAAPSCGVATPLIPTQLPICVSSQASLPQSALSSSLRPMPLPPALQLAKLPARNASAPGQHPCLSSSPPRIPISVNPNISGSASPVGAGMMPRPPAFARIFTADISSAPPPPPLTGAFPSALRARPPPTPLKPMAGQQQRSIGHVGVAAALRSTYPPSHPFLLSADAAAALPSTAVTIPQPPLKQSGGQAPPKRAHGLSALRNCHRLHSPAEALQLVSSVREAVIEDEAAQKEAAARRKEKRKKKNKKKVSTTPTEALLLSANPGSSISSLSSTLFGSSTEHLRQKPRRRRPDRQLLPPLAEVRRAVTNEARPADSLTPSTDKLSPYAQGGADPFWSGSVNDGAPFVAGSAQSSQRDRASSSVNDGAP</sequence>
<feature type="region of interest" description="Disordered" evidence="1">
    <location>
        <begin position="323"/>
        <end position="350"/>
    </location>
</feature>
<dbReference type="Proteomes" id="UP000038009">
    <property type="component" value="Unassembled WGS sequence"/>
</dbReference>
<feature type="compositionally biased region" description="Low complexity" evidence="1">
    <location>
        <begin position="846"/>
        <end position="866"/>
    </location>
</feature>
<name>A0A0N1II88_LEPSE</name>
<dbReference type="EMBL" id="LJSK01000250">
    <property type="protein sequence ID" value="KPI84540.1"/>
    <property type="molecule type" value="Genomic_DNA"/>
</dbReference>
<evidence type="ECO:0000313" key="3">
    <source>
        <dbReference type="Proteomes" id="UP000038009"/>
    </source>
</evidence>
<feature type="non-terminal residue" evidence="2">
    <location>
        <position position="955"/>
    </location>
</feature>
<feature type="region of interest" description="Disordered" evidence="1">
    <location>
        <begin position="102"/>
        <end position="124"/>
    </location>
</feature>
<organism evidence="2 3">
    <name type="scientific">Leptomonas seymouri</name>
    <dbReference type="NCBI Taxonomy" id="5684"/>
    <lineage>
        <taxon>Eukaryota</taxon>
        <taxon>Discoba</taxon>
        <taxon>Euglenozoa</taxon>
        <taxon>Kinetoplastea</taxon>
        <taxon>Metakinetoplastina</taxon>
        <taxon>Trypanosomatida</taxon>
        <taxon>Trypanosomatidae</taxon>
        <taxon>Leishmaniinae</taxon>
        <taxon>Leptomonas</taxon>
    </lineage>
</organism>
<protein>
    <submittedName>
        <fullName evidence="2">Uncharacterized protein</fullName>
    </submittedName>
</protein>
<accession>A0A0N1II88</accession>
<dbReference type="VEuPathDB" id="TriTrypDB:Lsey_0250_0040"/>
<feature type="compositionally biased region" description="Polar residues" evidence="1">
    <location>
        <begin position="326"/>
        <end position="341"/>
    </location>
</feature>
<gene>
    <name evidence="2" type="ORF">ABL78_6402</name>
</gene>
<dbReference type="AlphaFoldDB" id="A0A0N1II88"/>
<feature type="compositionally biased region" description="Polar residues" evidence="1">
    <location>
        <begin position="103"/>
        <end position="112"/>
    </location>
</feature>
<comment type="caution">
    <text evidence="2">The sequence shown here is derived from an EMBL/GenBank/DDBJ whole genome shotgun (WGS) entry which is preliminary data.</text>
</comment>
<feature type="compositionally biased region" description="Basic residues" evidence="1">
    <location>
        <begin position="825"/>
        <end position="837"/>
    </location>
</feature>
<reference evidence="2 3" key="1">
    <citation type="journal article" date="2015" name="PLoS Pathog.">
        <title>Leptomonas seymouri: Adaptations to the Dixenous Life Cycle Analyzed by Genome Sequencing, Transcriptome Profiling and Co-infection with Leishmania donovani.</title>
        <authorList>
            <person name="Kraeva N."/>
            <person name="Butenko A."/>
            <person name="Hlavacova J."/>
            <person name="Kostygov A."/>
            <person name="Myskova J."/>
            <person name="Grybchuk D."/>
            <person name="Lestinova T."/>
            <person name="Votypka J."/>
            <person name="Volf P."/>
            <person name="Opperdoes F."/>
            <person name="Flegontov P."/>
            <person name="Lukes J."/>
            <person name="Yurchenko V."/>
        </authorList>
    </citation>
    <scope>NUCLEOTIDE SEQUENCE [LARGE SCALE GENOMIC DNA]</scope>
    <source>
        <strain evidence="2 3">ATCC 30220</strain>
    </source>
</reference>
<evidence type="ECO:0000256" key="1">
    <source>
        <dbReference type="SAM" id="MobiDB-lite"/>
    </source>
</evidence>
<evidence type="ECO:0000313" key="2">
    <source>
        <dbReference type="EMBL" id="KPI84540.1"/>
    </source>
</evidence>